<dbReference type="InterPro" id="IPR021130">
    <property type="entry name" value="PRib-ATP_PPHydrolase-like"/>
</dbReference>
<dbReference type="RefSeq" id="WP_194215627.1">
    <property type="nucleotide sequence ID" value="NZ_CP061205.1"/>
</dbReference>
<dbReference type="Gene3D" id="1.10.287.1080">
    <property type="entry name" value="MazG-like"/>
    <property type="match status" value="1"/>
</dbReference>
<evidence type="ECO:0000256" key="1">
    <source>
        <dbReference type="SAM" id="MobiDB-lite"/>
    </source>
</evidence>
<accession>A0ABV7D872</accession>
<sequence length="101" mass="11412">MTHAHETQSSIQKWADTTFGPAYDQSVLVDRAAIEITELKEAVVNNNLIDIGKEAADVIILLMRLLENYGLDMQDEVTKKMQENRNRKWRAKGDGTGSHVK</sequence>
<dbReference type="SUPFAM" id="SSF101386">
    <property type="entry name" value="all-alpha NTP pyrophosphatases"/>
    <property type="match status" value="1"/>
</dbReference>
<dbReference type="Pfam" id="PF01503">
    <property type="entry name" value="PRA-PH"/>
    <property type="match status" value="1"/>
</dbReference>
<comment type="caution">
    <text evidence="2">The sequence shown here is derived from an EMBL/GenBank/DDBJ whole genome shotgun (WGS) entry which is preliminary data.</text>
</comment>
<gene>
    <name evidence="2" type="ORF">ACFOKA_16085</name>
</gene>
<dbReference type="EMBL" id="JBHRSL010000027">
    <property type="protein sequence ID" value="MFC3053418.1"/>
    <property type="molecule type" value="Genomic_DNA"/>
</dbReference>
<reference evidence="3" key="1">
    <citation type="journal article" date="2019" name="Int. J. Syst. Evol. Microbiol.">
        <title>The Global Catalogue of Microorganisms (GCM) 10K type strain sequencing project: providing services to taxonomists for standard genome sequencing and annotation.</title>
        <authorList>
            <consortium name="The Broad Institute Genomics Platform"/>
            <consortium name="The Broad Institute Genome Sequencing Center for Infectious Disease"/>
            <person name="Wu L."/>
            <person name="Ma J."/>
        </authorList>
    </citation>
    <scope>NUCLEOTIDE SEQUENCE [LARGE SCALE GENOMIC DNA]</scope>
    <source>
        <strain evidence="3">KCTC 62164</strain>
    </source>
</reference>
<feature type="region of interest" description="Disordered" evidence="1">
    <location>
        <begin position="82"/>
        <end position="101"/>
    </location>
</feature>
<proteinExistence type="predicted"/>
<evidence type="ECO:0000313" key="3">
    <source>
        <dbReference type="Proteomes" id="UP001595444"/>
    </source>
</evidence>
<name>A0ABV7D872_9PROT</name>
<keyword evidence="3" id="KW-1185">Reference proteome</keyword>
<organism evidence="2 3">
    <name type="scientific">Kordiimonas pumila</name>
    <dbReference type="NCBI Taxonomy" id="2161677"/>
    <lineage>
        <taxon>Bacteria</taxon>
        <taxon>Pseudomonadati</taxon>
        <taxon>Pseudomonadota</taxon>
        <taxon>Alphaproteobacteria</taxon>
        <taxon>Kordiimonadales</taxon>
        <taxon>Kordiimonadaceae</taxon>
        <taxon>Kordiimonas</taxon>
    </lineage>
</organism>
<evidence type="ECO:0000313" key="2">
    <source>
        <dbReference type="EMBL" id="MFC3053418.1"/>
    </source>
</evidence>
<dbReference type="Proteomes" id="UP001595444">
    <property type="component" value="Unassembled WGS sequence"/>
</dbReference>
<protein>
    <submittedName>
        <fullName evidence="2">Nucleotide pyrophosphohydrolase</fullName>
    </submittedName>
</protein>